<dbReference type="Pfam" id="PF03595">
    <property type="entry name" value="SLAC1"/>
    <property type="match status" value="1"/>
</dbReference>
<keyword evidence="2 6" id="KW-0812">Transmembrane</keyword>
<dbReference type="Gene3D" id="1.50.10.150">
    <property type="entry name" value="Voltage-dependent anion channel"/>
    <property type="match status" value="1"/>
</dbReference>
<feature type="transmembrane region" description="Helical" evidence="6">
    <location>
        <begin position="244"/>
        <end position="265"/>
    </location>
</feature>
<dbReference type="PANTHER" id="PTHR31162">
    <property type="entry name" value="MALIC ACID TRANSPORT PROTEIN-RELATED"/>
    <property type="match status" value="1"/>
</dbReference>
<feature type="transmembrane region" description="Helical" evidence="6">
    <location>
        <begin position="286"/>
        <end position="307"/>
    </location>
</feature>
<evidence type="ECO:0000256" key="5">
    <source>
        <dbReference type="SAM" id="MobiDB-lite"/>
    </source>
</evidence>
<feature type="transmembrane region" description="Helical" evidence="6">
    <location>
        <begin position="61"/>
        <end position="82"/>
    </location>
</feature>
<feature type="transmembrane region" description="Helical" evidence="6">
    <location>
        <begin position="313"/>
        <end position="339"/>
    </location>
</feature>
<comment type="subcellular location">
    <subcellularLocation>
        <location evidence="1">Membrane</location>
        <topology evidence="1">Multi-pass membrane protein</topology>
    </subcellularLocation>
</comment>
<evidence type="ECO:0000313" key="8">
    <source>
        <dbReference type="Proteomes" id="UP001296104"/>
    </source>
</evidence>
<evidence type="ECO:0000256" key="4">
    <source>
        <dbReference type="ARBA" id="ARBA00023136"/>
    </source>
</evidence>
<dbReference type="EMBL" id="CAVMBE010000004">
    <property type="protein sequence ID" value="CAK3823820.1"/>
    <property type="molecule type" value="Genomic_DNA"/>
</dbReference>
<dbReference type="AlphaFoldDB" id="A0AAI9E7Q7"/>
<feature type="transmembrane region" description="Helical" evidence="6">
    <location>
        <begin position="16"/>
        <end position="41"/>
    </location>
</feature>
<accession>A0AAI9E7Q7</accession>
<feature type="transmembrane region" description="Helical" evidence="6">
    <location>
        <begin position="88"/>
        <end position="116"/>
    </location>
</feature>
<name>A0AAI9E7Q7_9PEZI</name>
<dbReference type="InterPro" id="IPR030185">
    <property type="entry name" value="Mae1"/>
</dbReference>
<keyword evidence="3 6" id="KW-1133">Transmembrane helix</keyword>
<dbReference type="GO" id="GO:0015140">
    <property type="term" value="F:malate transmembrane transporter activity"/>
    <property type="evidence" value="ECO:0007669"/>
    <property type="project" value="InterPro"/>
</dbReference>
<reference evidence="7" key="1">
    <citation type="submission" date="2023-11" db="EMBL/GenBank/DDBJ databases">
        <authorList>
            <person name="Alioto T."/>
            <person name="Alioto T."/>
            <person name="Gomez Garrido J."/>
        </authorList>
    </citation>
    <scope>NUCLEOTIDE SEQUENCE</scope>
</reference>
<dbReference type="GO" id="GO:0016020">
    <property type="term" value="C:membrane"/>
    <property type="evidence" value="ECO:0007669"/>
    <property type="project" value="UniProtKB-SubCell"/>
</dbReference>
<feature type="transmembrane region" description="Helical" evidence="6">
    <location>
        <begin position="163"/>
        <end position="190"/>
    </location>
</feature>
<organism evidence="7 8">
    <name type="scientific">Lecanosticta acicola</name>
    <dbReference type="NCBI Taxonomy" id="111012"/>
    <lineage>
        <taxon>Eukaryota</taxon>
        <taxon>Fungi</taxon>
        <taxon>Dikarya</taxon>
        <taxon>Ascomycota</taxon>
        <taxon>Pezizomycotina</taxon>
        <taxon>Dothideomycetes</taxon>
        <taxon>Dothideomycetidae</taxon>
        <taxon>Mycosphaerellales</taxon>
        <taxon>Mycosphaerellaceae</taxon>
        <taxon>Lecanosticta</taxon>
    </lineage>
</organism>
<evidence type="ECO:0000256" key="1">
    <source>
        <dbReference type="ARBA" id="ARBA00004141"/>
    </source>
</evidence>
<evidence type="ECO:0000256" key="3">
    <source>
        <dbReference type="ARBA" id="ARBA00022989"/>
    </source>
</evidence>
<dbReference type="CDD" id="cd09317">
    <property type="entry name" value="TDT_Mae1_like"/>
    <property type="match status" value="1"/>
</dbReference>
<sequence>MPAANLQPAVPYRFHGLYAIGCIFFLFNIVLFIFNVTMICLRFYFYPPTFLSSILHPTESLFIPASVISIGTILLNISQYGLQDGKAGRWLLCTMIAMFWFYCGLAVLFSAGIYLVLWSTQTFTVASMTPVWIFPCYPLLVIGPHAASLSKHLVGWHTRGLDIIIGGFVFQGIGFLLSLMIYAAFIYRLMTQKLPNENLRPGMFVSVGPSGFTISGIVGMGLNLPSLAPDDFLVAGHGILAAQVSKIVAIWIGLWLWGLAFWFFLVSVGAHWSCIRKRSMTFAMTFYSYVFPNTALTTATFAIAKALDNRPIRILGCAMTVLVIITWLLVFIMMVRAVIAKDILWPQRQEDRAEGGWVKHSAEHSVCDLRSCAHGGEDNARLASEAPSIGVMTTDTEYHASPGNERPPTSNGGITPDVPHIWANQQHLNRQRTNVASADGIV</sequence>
<comment type="caution">
    <text evidence="7">The sequence shown here is derived from an EMBL/GenBank/DDBJ whole genome shotgun (WGS) entry which is preliminary data.</text>
</comment>
<dbReference type="PANTHER" id="PTHR31162:SF3">
    <property type="entry name" value="TRANSPORTER_MALIC ACID TRANSPORT PROTEIN, PUTATIVE-RELATED"/>
    <property type="match status" value="1"/>
</dbReference>
<feature type="transmembrane region" description="Helical" evidence="6">
    <location>
        <begin position="202"/>
        <end position="224"/>
    </location>
</feature>
<protein>
    <submittedName>
        <fullName evidence="7">Related to C4-dicarboxylate transport mae1</fullName>
    </submittedName>
</protein>
<proteinExistence type="predicted"/>
<gene>
    <name evidence="7" type="ORF">LECACI_7A001222</name>
</gene>
<feature type="transmembrane region" description="Helical" evidence="6">
    <location>
        <begin position="123"/>
        <end position="143"/>
    </location>
</feature>
<evidence type="ECO:0000256" key="6">
    <source>
        <dbReference type="SAM" id="Phobius"/>
    </source>
</evidence>
<dbReference type="InterPro" id="IPR004695">
    <property type="entry name" value="SLAC1/Mae1/Ssu1/TehA"/>
</dbReference>
<evidence type="ECO:0000256" key="2">
    <source>
        <dbReference type="ARBA" id="ARBA00022692"/>
    </source>
</evidence>
<dbReference type="Proteomes" id="UP001296104">
    <property type="component" value="Unassembled WGS sequence"/>
</dbReference>
<keyword evidence="4 6" id="KW-0472">Membrane</keyword>
<dbReference type="InterPro" id="IPR038665">
    <property type="entry name" value="Voltage-dep_anion_channel_sf"/>
</dbReference>
<feature type="region of interest" description="Disordered" evidence="5">
    <location>
        <begin position="395"/>
        <end position="419"/>
    </location>
</feature>
<keyword evidence="8" id="KW-1185">Reference proteome</keyword>
<evidence type="ECO:0000313" key="7">
    <source>
        <dbReference type="EMBL" id="CAK3823820.1"/>
    </source>
</evidence>